<gene>
    <name evidence="7" type="ORF">CPQ89_09905</name>
    <name evidence="6" type="ORF">CPS94_01550</name>
</gene>
<dbReference type="InterPro" id="IPR004107">
    <property type="entry name" value="Integrase_SAM-like_N"/>
</dbReference>
<dbReference type="Pfam" id="PF00589">
    <property type="entry name" value="Phage_integrase"/>
    <property type="match status" value="1"/>
</dbReference>
<keyword evidence="2" id="KW-0229">DNA integration</keyword>
<dbReference type="GO" id="GO:0003677">
    <property type="term" value="F:DNA binding"/>
    <property type="evidence" value="ECO:0007669"/>
    <property type="project" value="UniProtKB-KW"/>
</dbReference>
<name>A0AAD0KYT1_9LACO</name>
<dbReference type="Proteomes" id="UP000250153">
    <property type="component" value="Chromosome"/>
</dbReference>
<accession>A0AAD0KYT1</accession>
<evidence type="ECO:0000313" key="9">
    <source>
        <dbReference type="Proteomes" id="UP000250153"/>
    </source>
</evidence>
<dbReference type="Pfam" id="PF14657">
    <property type="entry name" value="Arm-DNA-bind_4"/>
    <property type="match status" value="1"/>
</dbReference>
<organism evidence="6 9">
    <name type="scientific">Ligilactobacillus murinus</name>
    <dbReference type="NCBI Taxonomy" id="1622"/>
    <lineage>
        <taxon>Bacteria</taxon>
        <taxon>Bacillati</taxon>
        <taxon>Bacillota</taxon>
        <taxon>Bacilli</taxon>
        <taxon>Lactobacillales</taxon>
        <taxon>Lactobacillaceae</taxon>
        <taxon>Ligilactobacillus</taxon>
    </lineage>
</organism>
<evidence type="ECO:0000313" key="8">
    <source>
        <dbReference type="Proteomes" id="UP000250143"/>
    </source>
</evidence>
<dbReference type="PROSITE" id="PS51898">
    <property type="entry name" value="TYR_RECOMBINASE"/>
    <property type="match status" value="1"/>
</dbReference>
<dbReference type="InterPro" id="IPR011010">
    <property type="entry name" value="DNA_brk_join_enz"/>
</dbReference>
<dbReference type="PANTHER" id="PTHR30349">
    <property type="entry name" value="PHAGE INTEGRASE-RELATED"/>
    <property type="match status" value="1"/>
</dbReference>
<evidence type="ECO:0000256" key="4">
    <source>
        <dbReference type="ARBA" id="ARBA00023172"/>
    </source>
</evidence>
<dbReference type="SUPFAM" id="SSF56349">
    <property type="entry name" value="DNA breaking-rejoining enzymes"/>
    <property type="match status" value="1"/>
</dbReference>
<keyword evidence="4" id="KW-0233">DNA recombination</keyword>
<dbReference type="CDD" id="cd01189">
    <property type="entry name" value="INT_ICEBs1_C_like"/>
    <property type="match status" value="1"/>
</dbReference>
<dbReference type="PANTHER" id="PTHR30349:SF64">
    <property type="entry name" value="PROPHAGE INTEGRASE INTD-RELATED"/>
    <property type="match status" value="1"/>
</dbReference>
<dbReference type="Gene3D" id="1.10.150.130">
    <property type="match status" value="1"/>
</dbReference>
<evidence type="ECO:0000256" key="3">
    <source>
        <dbReference type="ARBA" id="ARBA00023125"/>
    </source>
</evidence>
<dbReference type="Pfam" id="PF14659">
    <property type="entry name" value="Phage_int_SAM_3"/>
    <property type="match status" value="1"/>
</dbReference>
<dbReference type="GO" id="GO:0015074">
    <property type="term" value="P:DNA integration"/>
    <property type="evidence" value="ECO:0007669"/>
    <property type="project" value="UniProtKB-KW"/>
</dbReference>
<dbReference type="EMBL" id="CP023565">
    <property type="protein sequence ID" value="AWZ37694.1"/>
    <property type="molecule type" value="Genomic_DNA"/>
</dbReference>
<dbReference type="InterPro" id="IPR050090">
    <property type="entry name" value="Tyrosine_recombinase_XerCD"/>
</dbReference>
<evidence type="ECO:0000256" key="1">
    <source>
        <dbReference type="ARBA" id="ARBA00008857"/>
    </source>
</evidence>
<dbReference type="InterPro" id="IPR010998">
    <property type="entry name" value="Integrase_recombinase_N"/>
</dbReference>
<feature type="domain" description="Tyr recombinase" evidence="5">
    <location>
        <begin position="170"/>
        <end position="372"/>
    </location>
</feature>
<reference evidence="8 9" key="1">
    <citation type="submission" date="2017-09" db="EMBL/GenBank/DDBJ databases">
        <title>Predominant Lactobacillus spp. isolated from feces of mice subjected to short-term calorie restriction.</title>
        <authorList>
            <person name="Zhang C."/>
            <person name="Zhao L."/>
            <person name="Pan F."/>
        </authorList>
    </citation>
    <scope>NUCLEOTIDE SEQUENCE [LARGE SCALE GENOMIC DNA]</scope>
    <source>
        <strain evidence="7 8">CR141</strain>
        <strain evidence="6 9">CR147</strain>
    </source>
</reference>
<dbReference type="GeneID" id="48465804"/>
<dbReference type="Gene3D" id="1.10.443.10">
    <property type="entry name" value="Intergrase catalytic core"/>
    <property type="match status" value="1"/>
</dbReference>
<proteinExistence type="inferred from homology"/>
<dbReference type="RefSeq" id="WP_112195567.1">
    <property type="nucleotide sequence ID" value="NZ_CP023565.1"/>
</dbReference>
<evidence type="ECO:0000259" key="5">
    <source>
        <dbReference type="PROSITE" id="PS51898"/>
    </source>
</evidence>
<dbReference type="Proteomes" id="UP000250143">
    <property type="component" value="Chromosome"/>
</dbReference>
<comment type="similarity">
    <text evidence="1">Belongs to the 'phage' integrase family.</text>
</comment>
<dbReference type="EMBL" id="CP023566">
    <property type="protein sequence ID" value="AWZ41312.1"/>
    <property type="molecule type" value="Genomic_DNA"/>
</dbReference>
<evidence type="ECO:0000313" key="6">
    <source>
        <dbReference type="EMBL" id="AWZ37694.1"/>
    </source>
</evidence>
<dbReference type="GO" id="GO:0006310">
    <property type="term" value="P:DNA recombination"/>
    <property type="evidence" value="ECO:0007669"/>
    <property type="project" value="UniProtKB-KW"/>
</dbReference>
<dbReference type="KEGG" id="lmur:CPS94_01550"/>
<keyword evidence="8" id="KW-1185">Reference proteome</keyword>
<evidence type="ECO:0000256" key="2">
    <source>
        <dbReference type="ARBA" id="ARBA00022908"/>
    </source>
</evidence>
<dbReference type="AlphaFoldDB" id="A0AAD0KYT1"/>
<keyword evidence="3" id="KW-0238">DNA-binding</keyword>
<dbReference type="InterPro" id="IPR013762">
    <property type="entry name" value="Integrase-like_cat_sf"/>
</dbReference>
<protein>
    <submittedName>
        <fullName evidence="6">Site-specific integrase</fullName>
    </submittedName>
</protein>
<dbReference type="InterPro" id="IPR002104">
    <property type="entry name" value="Integrase_catalytic"/>
</dbReference>
<dbReference type="InterPro" id="IPR028259">
    <property type="entry name" value="AP2-like_int_N"/>
</dbReference>
<evidence type="ECO:0000313" key="7">
    <source>
        <dbReference type="EMBL" id="AWZ41312.1"/>
    </source>
</evidence>
<sequence>MAKITEYQTSKGKFYRFRVYAGIDEMTGKKKYIKRAGFKTKAEAKKELVKLEYDVSNGNYFKPLDSKLFKDVYLMWLDQYKTTVKESTLNKVLSLFKNQILPQMGLYRVDKLNLASCQKAVNVWASSSPASFKQLLGYASNVIDFAKRLELTDRNPFKDVIRPRQKIIRSERNYFEPIELKRFLTIAKKMGLKNYAVLRILAYSGMRIGELIALTWDDVDFVNSTISISKTVARGGGNKAIVQSPKTPASKHLLVMDNETMQVLRRWQVKQASYLLKCGINAMSSKQLVFSNTKNEFLARCTVYAWVKKICAIDTSLPKITPHGFRHTHATLLLSAGASVKEVQTRLGHEKVQTTLDVYTHLTKQDQKATINKLVKYLG</sequence>